<dbReference type="InterPro" id="IPR003834">
    <property type="entry name" value="Cyt_c_assmbl_TM_dom"/>
</dbReference>
<keyword evidence="5 7" id="KW-0472">Membrane</keyword>
<dbReference type="GO" id="GO:0015035">
    <property type="term" value="F:protein-disulfide reductase activity"/>
    <property type="evidence" value="ECO:0007669"/>
    <property type="project" value="TreeGrafter"/>
</dbReference>
<dbReference type="Pfam" id="PF02683">
    <property type="entry name" value="DsbD_TM"/>
    <property type="match status" value="1"/>
</dbReference>
<feature type="transmembrane region" description="Helical" evidence="7">
    <location>
        <begin position="292"/>
        <end position="318"/>
    </location>
</feature>
<gene>
    <name evidence="11" type="ORF">C7378_3505</name>
</gene>
<proteinExistence type="predicted"/>
<evidence type="ECO:0000313" key="11">
    <source>
        <dbReference type="EMBL" id="TCK69757.1"/>
    </source>
</evidence>
<reference evidence="11 12" key="1">
    <citation type="submission" date="2019-03" db="EMBL/GenBank/DDBJ databases">
        <title>Genomic Encyclopedia of Type Strains, Phase IV (KMG-IV): sequencing the most valuable type-strain genomes for metagenomic binning, comparative biology and taxonomic classification.</title>
        <authorList>
            <person name="Goeker M."/>
        </authorList>
    </citation>
    <scope>NUCLEOTIDE SEQUENCE [LARGE SCALE GENOMIC DNA]</scope>
    <source>
        <strain evidence="11 12">DSM 103428</strain>
    </source>
</reference>
<organism evidence="11 12">
    <name type="scientific">Acidipila rosea</name>
    <dbReference type="NCBI Taxonomy" id="768535"/>
    <lineage>
        <taxon>Bacteria</taxon>
        <taxon>Pseudomonadati</taxon>
        <taxon>Acidobacteriota</taxon>
        <taxon>Terriglobia</taxon>
        <taxon>Terriglobales</taxon>
        <taxon>Acidobacteriaceae</taxon>
        <taxon>Acidipila</taxon>
    </lineage>
</organism>
<dbReference type="GO" id="GO:0017004">
    <property type="term" value="P:cytochrome complex assembly"/>
    <property type="evidence" value="ECO:0007669"/>
    <property type="project" value="UniProtKB-KW"/>
</dbReference>
<feature type="transmembrane region" description="Helical" evidence="7">
    <location>
        <begin position="377"/>
        <end position="398"/>
    </location>
</feature>
<dbReference type="OrthoDB" id="9811036at2"/>
<evidence type="ECO:0000256" key="7">
    <source>
        <dbReference type="SAM" id="Phobius"/>
    </source>
</evidence>
<feature type="domain" description="Cytochrome C biogenesis protein transmembrane" evidence="9">
    <location>
        <begin position="294"/>
        <end position="506"/>
    </location>
</feature>
<evidence type="ECO:0000256" key="3">
    <source>
        <dbReference type="ARBA" id="ARBA00022748"/>
    </source>
</evidence>
<keyword evidence="4 7" id="KW-1133">Transmembrane helix</keyword>
<keyword evidence="3" id="KW-0201">Cytochrome c-type biogenesis</keyword>
<dbReference type="InterPro" id="IPR017937">
    <property type="entry name" value="Thioredoxin_CS"/>
</dbReference>
<evidence type="ECO:0000259" key="9">
    <source>
        <dbReference type="Pfam" id="PF02683"/>
    </source>
</evidence>
<evidence type="ECO:0000256" key="8">
    <source>
        <dbReference type="SAM" id="SignalP"/>
    </source>
</evidence>
<dbReference type="AlphaFoldDB" id="A0A4R1KYQ7"/>
<dbReference type="InterPro" id="IPR028250">
    <property type="entry name" value="DsbDN"/>
</dbReference>
<comment type="subcellular location">
    <subcellularLocation>
        <location evidence="1">Membrane</location>
        <topology evidence="1">Multi-pass membrane protein</topology>
    </subcellularLocation>
</comment>
<accession>A0A4R1KYQ7</accession>
<dbReference type="SUPFAM" id="SSF52833">
    <property type="entry name" value="Thioredoxin-like"/>
    <property type="match status" value="1"/>
</dbReference>
<dbReference type="EMBL" id="SMGK01000008">
    <property type="protein sequence ID" value="TCK69757.1"/>
    <property type="molecule type" value="Genomic_DNA"/>
</dbReference>
<dbReference type="CDD" id="cd02953">
    <property type="entry name" value="DsbDgamma"/>
    <property type="match status" value="1"/>
</dbReference>
<sequence>MRTFRQYLLSLLPLAMLSMSAVAQIHEVGTGVPGPVQAPHLTAELIADSDTISPGGTGHVALYLTLEPGWHVYWVYAGDSGEAPRVMWSAPQGVTLGPMEYPAPSRLPLGPLMDYGYEGTAVFPFSLTASNELSLGMAPLKAHVQWLVCREICLPGKAFLGLNLKIAPTASSVRNPLIDAALHAEPLPLPNSINVHVSANRSLLTLDLDTGHRETALEYYPLDDDSIRNAAEQMVEPTPRGAKLVIERAETTDVLPKQIKGVLKLSGDRSYTFDVPVGAPVAQSTAHSEPGLFIAIVLAFAGGIILNLMPCVFPVLFLKALSLVNSANESASRQRRHGMAYTAGIVFSFWIIVAVLLTLRFVGKQSGWGFQLQSPGFVVAMAFLLFFMGLSLAGMFDLGLTLTSAGDSLTRKEGYTGSFFTGVLATVVATPCTAPLMGAAIGFALSQSAIVTFTVFTALALGLAVPYLLLTLVPGWASRLPRPGSWMETLKQLTAVPLFLTTVWLIWVYGRLSGGDSGESSDHIARLLVGLVVLTIAGWALGRWPARRWSYVSALCISASAFAIPLSGSHSDKIKWQPFSDAALAAAHSQGKPVFVDFTAAWCLSCQVNEKAVLQDKSVEQELLRQHYVLLRADWTRYDPEITGALSKVGRSGVPTYVVFSSDPSSRTHVLPEMLTRGVVLDAIRHAGS</sequence>
<evidence type="ECO:0000256" key="5">
    <source>
        <dbReference type="ARBA" id="ARBA00023136"/>
    </source>
</evidence>
<dbReference type="Gene3D" id="3.40.30.10">
    <property type="entry name" value="Glutaredoxin"/>
    <property type="match status" value="1"/>
</dbReference>
<dbReference type="PANTHER" id="PTHR32234:SF3">
    <property type="entry name" value="SUPPRESSION OF COPPER SENSITIVITY PROTEIN"/>
    <property type="match status" value="1"/>
</dbReference>
<evidence type="ECO:0000259" key="10">
    <source>
        <dbReference type="Pfam" id="PF11412"/>
    </source>
</evidence>
<feature type="signal peptide" evidence="8">
    <location>
        <begin position="1"/>
        <end position="23"/>
    </location>
</feature>
<comment type="caution">
    <text evidence="11">The sequence shown here is derived from an EMBL/GenBank/DDBJ whole genome shotgun (WGS) entry which is preliminary data.</text>
</comment>
<dbReference type="RefSeq" id="WP_131999440.1">
    <property type="nucleotide sequence ID" value="NZ_SMGK01000008.1"/>
</dbReference>
<dbReference type="Pfam" id="PF13899">
    <property type="entry name" value="Thioredoxin_7"/>
    <property type="match status" value="1"/>
</dbReference>
<keyword evidence="2 7" id="KW-0812">Transmembrane</keyword>
<evidence type="ECO:0000313" key="12">
    <source>
        <dbReference type="Proteomes" id="UP000295210"/>
    </source>
</evidence>
<feature type="transmembrane region" description="Helical" evidence="7">
    <location>
        <begin position="419"/>
        <end position="444"/>
    </location>
</feature>
<dbReference type="Pfam" id="PF11412">
    <property type="entry name" value="DsbD_N"/>
    <property type="match status" value="1"/>
</dbReference>
<feature type="domain" description="Thiol:disulfide interchange protein DsbD N-terminal" evidence="10">
    <location>
        <begin position="50"/>
        <end position="157"/>
    </location>
</feature>
<feature type="transmembrane region" description="Helical" evidence="7">
    <location>
        <begin position="549"/>
        <end position="568"/>
    </location>
</feature>
<feature type="transmembrane region" description="Helical" evidence="7">
    <location>
        <begin position="524"/>
        <end position="542"/>
    </location>
</feature>
<evidence type="ECO:0000256" key="4">
    <source>
        <dbReference type="ARBA" id="ARBA00022989"/>
    </source>
</evidence>
<feature type="transmembrane region" description="Helical" evidence="7">
    <location>
        <begin position="339"/>
        <end position="357"/>
    </location>
</feature>
<evidence type="ECO:0000256" key="6">
    <source>
        <dbReference type="ARBA" id="ARBA00023284"/>
    </source>
</evidence>
<feature type="transmembrane region" description="Helical" evidence="7">
    <location>
        <begin position="493"/>
        <end position="512"/>
    </location>
</feature>
<feature type="chain" id="PRO_5020771770" evidence="8">
    <location>
        <begin position="24"/>
        <end position="689"/>
    </location>
</feature>
<dbReference type="GO" id="GO:0016020">
    <property type="term" value="C:membrane"/>
    <property type="evidence" value="ECO:0007669"/>
    <property type="project" value="UniProtKB-SubCell"/>
</dbReference>
<name>A0A4R1KYQ7_9BACT</name>
<dbReference type="PROSITE" id="PS00194">
    <property type="entry name" value="THIOREDOXIN_1"/>
    <property type="match status" value="1"/>
</dbReference>
<evidence type="ECO:0000256" key="1">
    <source>
        <dbReference type="ARBA" id="ARBA00004141"/>
    </source>
</evidence>
<dbReference type="InterPro" id="IPR036249">
    <property type="entry name" value="Thioredoxin-like_sf"/>
</dbReference>
<keyword evidence="8" id="KW-0732">Signal</keyword>
<protein>
    <submittedName>
        <fullName evidence="11">Thiol:disulfide interchange protein DsbD</fullName>
    </submittedName>
</protein>
<evidence type="ECO:0000256" key="2">
    <source>
        <dbReference type="ARBA" id="ARBA00022692"/>
    </source>
</evidence>
<keyword evidence="6" id="KW-0676">Redox-active center</keyword>
<feature type="transmembrane region" description="Helical" evidence="7">
    <location>
        <begin position="450"/>
        <end position="473"/>
    </location>
</feature>
<dbReference type="Proteomes" id="UP000295210">
    <property type="component" value="Unassembled WGS sequence"/>
</dbReference>
<dbReference type="PANTHER" id="PTHR32234">
    <property type="entry name" value="THIOL:DISULFIDE INTERCHANGE PROTEIN DSBD"/>
    <property type="match status" value="1"/>
</dbReference>
<dbReference type="InterPro" id="IPR035671">
    <property type="entry name" value="DsbD_gamma"/>
</dbReference>
<keyword evidence="12" id="KW-1185">Reference proteome</keyword>
<dbReference type="GO" id="GO:0045454">
    <property type="term" value="P:cell redox homeostasis"/>
    <property type="evidence" value="ECO:0007669"/>
    <property type="project" value="TreeGrafter"/>
</dbReference>